<gene>
    <name evidence="1" type="primary">valS_44</name>
    <name evidence="1" type="ORF">SDC9_112849</name>
</gene>
<organism evidence="1">
    <name type="scientific">bioreactor metagenome</name>
    <dbReference type="NCBI Taxonomy" id="1076179"/>
    <lineage>
        <taxon>unclassified sequences</taxon>
        <taxon>metagenomes</taxon>
        <taxon>ecological metagenomes</taxon>
    </lineage>
</organism>
<dbReference type="AlphaFoldDB" id="A0A645BKS0"/>
<name>A0A645BKS0_9ZZZZ</name>
<dbReference type="EMBL" id="VSSQ01020800">
    <property type="protein sequence ID" value="MPM65945.1"/>
    <property type="molecule type" value="Genomic_DNA"/>
</dbReference>
<proteinExistence type="predicted"/>
<accession>A0A645BKS0</accession>
<evidence type="ECO:0000313" key="1">
    <source>
        <dbReference type="EMBL" id="MPM65945.1"/>
    </source>
</evidence>
<keyword evidence="1" id="KW-0436">Ligase</keyword>
<sequence length="64" mass="7325">MLPVNPLEAKPDKPCYCGGDEFVPESSVFDTWATSSVTPQINAKWDEKDDISRYNVVHRLRELE</sequence>
<dbReference type="EC" id="6.1.1.9" evidence="1"/>
<comment type="caution">
    <text evidence="1">The sequence shown here is derived from an EMBL/GenBank/DDBJ whole genome shotgun (WGS) entry which is preliminary data.</text>
</comment>
<protein>
    <submittedName>
        <fullName evidence="1">Valine--tRNA ligase</fullName>
        <ecNumber evidence="1">6.1.1.9</ecNumber>
    </submittedName>
</protein>
<reference evidence="1" key="1">
    <citation type="submission" date="2019-08" db="EMBL/GenBank/DDBJ databases">
        <authorList>
            <person name="Kucharzyk K."/>
            <person name="Murdoch R.W."/>
            <person name="Higgins S."/>
            <person name="Loffler F."/>
        </authorList>
    </citation>
    <scope>NUCLEOTIDE SEQUENCE</scope>
</reference>
<dbReference type="GO" id="GO:0004832">
    <property type="term" value="F:valine-tRNA ligase activity"/>
    <property type="evidence" value="ECO:0007669"/>
    <property type="project" value="UniProtKB-EC"/>
</dbReference>